<name>A0A484KUK4_9ASTE</name>
<dbReference type="EMBL" id="OOIL02000560">
    <property type="protein sequence ID" value="VFQ66879.1"/>
    <property type="molecule type" value="Genomic_DNA"/>
</dbReference>
<sequence length="84" mass="9961">MINMKLDEEPKYSKLISLFFVFEVVHLLDLLPLEDLEQLQQQQLLLLEEMVVSWLHRRVTIDCLSCCGSRQYCLFSIVFGKKRV</sequence>
<protein>
    <submittedName>
        <fullName evidence="1">Uncharacterized protein</fullName>
    </submittedName>
</protein>
<gene>
    <name evidence="1" type="ORF">CCAM_LOCUS8655</name>
</gene>
<accession>A0A484KUK4</accession>
<dbReference type="Proteomes" id="UP000595140">
    <property type="component" value="Unassembled WGS sequence"/>
</dbReference>
<organism evidence="1 2">
    <name type="scientific">Cuscuta campestris</name>
    <dbReference type="NCBI Taxonomy" id="132261"/>
    <lineage>
        <taxon>Eukaryota</taxon>
        <taxon>Viridiplantae</taxon>
        <taxon>Streptophyta</taxon>
        <taxon>Embryophyta</taxon>
        <taxon>Tracheophyta</taxon>
        <taxon>Spermatophyta</taxon>
        <taxon>Magnoliopsida</taxon>
        <taxon>eudicotyledons</taxon>
        <taxon>Gunneridae</taxon>
        <taxon>Pentapetalae</taxon>
        <taxon>asterids</taxon>
        <taxon>lamiids</taxon>
        <taxon>Solanales</taxon>
        <taxon>Convolvulaceae</taxon>
        <taxon>Cuscuteae</taxon>
        <taxon>Cuscuta</taxon>
        <taxon>Cuscuta subgen. Grammica</taxon>
        <taxon>Cuscuta sect. Cleistogrammica</taxon>
    </lineage>
</organism>
<evidence type="ECO:0000313" key="1">
    <source>
        <dbReference type="EMBL" id="VFQ66879.1"/>
    </source>
</evidence>
<keyword evidence="2" id="KW-1185">Reference proteome</keyword>
<reference evidence="1 2" key="1">
    <citation type="submission" date="2018-04" db="EMBL/GenBank/DDBJ databases">
        <authorList>
            <person name="Vogel A."/>
        </authorList>
    </citation>
    <scope>NUCLEOTIDE SEQUENCE [LARGE SCALE GENOMIC DNA]</scope>
</reference>
<proteinExistence type="predicted"/>
<dbReference type="AlphaFoldDB" id="A0A484KUK4"/>
<evidence type="ECO:0000313" key="2">
    <source>
        <dbReference type="Proteomes" id="UP000595140"/>
    </source>
</evidence>